<comment type="catalytic activity">
    <reaction evidence="8">
        <text>D-glyceraldehyde 3-phosphate + NADP(+) + H2O = (2R)-3-phosphoglycerate + NADPH + 2 H(+)</text>
        <dbReference type="Rhea" id="RHEA:14669"/>
        <dbReference type="ChEBI" id="CHEBI:15377"/>
        <dbReference type="ChEBI" id="CHEBI:15378"/>
        <dbReference type="ChEBI" id="CHEBI:57783"/>
        <dbReference type="ChEBI" id="CHEBI:58272"/>
        <dbReference type="ChEBI" id="CHEBI:58349"/>
        <dbReference type="ChEBI" id="CHEBI:59776"/>
        <dbReference type="EC" id="1.2.1.9"/>
    </reaction>
</comment>
<dbReference type="InterPro" id="IPR016163">
    <property type="entry name" value="Ald_DH_C"/>
</dbReference>
<dbReference type="EC" id="1.2.1.9" evidence="3"/>
<evidence type="ECO:0000256" key="4">
    <source>
        <dbReference type="ARBA" id="ARBA00040853"/>
    </source>
</evidence>
<evidence type="ECO:0000256" key="3">
    <source>
        <dbReference type="ARBA" id="ARBA00038980"/>
    </source>
</evidence>
<protein>
    <recommendedName>
        <fullName evidence="4">NADP-dependent glyceraldehyde-3-phosphate dehydrogenase</fullName>
        <ecNumber evidence="3">1.2.1.9</ecNumber>
    </recommendedName>
    <alternativeName>
        <fullName evidence="5">Glyceraldehyde-3-phosphate dehydrogenase [NADP(+)]</fullName>
    </alternativeName>
    <alternativeName>
        <fullName evidence="6">Non-phosphorylating glyceraldehyde 3-phosphate dehydrogenase</fullName>
    </alternativeName>
    <alternativeName>
        <fullName evidence="7">Triosephosphate dehydrogenase</fullName>
    </alternativeName>
</protein>
<evidence type="ECO:0000259" key="10">
    <source>
        <dbReference type="Pfam" id="PF00171"/>
    </source>
</evidence>
<proteinExistence type="inferred from homology"/>
<feature type="domain" description="Aldehyde dehydrogenase" evidence="10">
    <location>
        <begin position="40"/>
        <end position="91"/>
    </location>
</feature>
<name>A0A199UR59_ANACO</name>
<dbReference type="EMBL" id="LSRQ01005658">
    <property type="protein sequence ID" value="OAY67146.1"/>
    <property type="molecule type" value="Genomic_DNA"/>
</dbReference>
<feature type="region of interest" description="Disordered" evidence="9">
    <location>
        <begin position="284"/>
        <end position="307"/>
    </location>
</feature>
<comment type="similarity">
    <text evidence="1">Belongs to the aldehyde dehydrogenase family.</text>
</comment>
<comment type="caution">
    <text evidence="11">The sequence shown here is derived from an EMBL/GenBank/DDBJ whole genome shotgun (WGS) entry which is preliminary data.</text>
</comment>
<evidence type="ECO:0000313" key="12">
    <source>
        <dbReference type="Proteomes" id="UP000092600"/>
    </source>
</evidence>
<keyword evidence="2" id="KW-0560">Oxidoreductase</keyword>
<evidence type="ECO:0000256" key="8">
    <source>
        <dbReference type="ARBA" id="ARBA00049186"/>
    </source>
</evidence>
<evidence type="ECO:0000313" key="11">
    <source>
        <dbReference type="EMBL" id="OAY67146.1"/>
    </source>
</evidence>
<dbReference type="InterPro" id="IPR051020">
    <property type="entry name" value="ALDH-related_metabolic_enz"/>
</dbReference>
<feature type="domain" description="Aldehyde dehydrogenase" evidence="10">
    <location>
        <begin position="128"/>
        <end position="211"/>
    </location>
</feature>
<gene>
    <name evidence="11" type="ORF">ACMD2_25244</name>
</gene>
<dbReference type="Proteomes" id="UP000092600">
    <property type="component" value="Unassembled WGS sequence"/>
</dbReference>
<dbReference type="InterPro" id="IPR015590">
    <property type="entry name" value="Aldehyde_DH_dom"/>
</dbReference>
<dbReference type="GO" id="GO:0008911">
    <property type="term" value="F:lactaldehyde dehydrogenase (NAD+) activity"/>
    <property type="evidence" value="ECO:0007669"/>
    <property type="project" value="TreeGrafter"/>
</dbReference>
<dbReference type="GO" id="GO:0008886">
    <property type="term" value="F:glyceraldehyde-3-phosphate dehydrogenase (NADP+) (non-phosphorylating) activity"/>
    <property type="evidence" value="ECO:0007669"/>
    <property type="project" value="UniProtKB-EC"/>
</dbReference>
<organism evidence="11 12">
    <name type="scientific">Ananas comosus</name>
    <name type="common">Pineapple</name>
    <name type="synonym">Ananas ananas</name>
    <dbReference type="NCBI Taxonomy" id="4615"/>
    <lineage>
        <taxon>Eukaryota</taxon>
        <taxon>Viridiplantae</taxon>
        <taxon>Streptophyta</taxon>
        <taxon>Embryophyta</taxon>
        <taxon>Tracheophyta</taxon>
        <taxon>Spermatophyta</taxon>
        <taxon>Magnoliopsida</taxon>
        <taxon>Liliopsida</taxon>
        <taxon>Poales</taxon>
        <taxon>Bromeliaceae</taxon>
        <taxon>Bromelioideae</taxon>
        <taxon>Ananas</taxon>
    </lineage>
</organism>
<reference evidence="11 12" key="1">
    <citation type="journal article" date="2016" name="DNA Res.">
        <title>The draft genome of MD-2 pineapple using hybrid error correction of long reads.</title>
        <authorList>
            <person name="Redwan R.M."/>
            <person name="Saidin A."/>
            <person name="Kumar S.V."/>
        </authorList>
    </citation>
    <scope>NUCLEOTIDE SEQUENCE [LARGE SCALE GENOMIC DNA]</scope>
    <source>
        <strain evidence="12">cv. MD2</strain>
        <tissue evidence="11">Leaf</tissue>
    </source>
</reference>
<dbReference type="Gene3D" id="3.40.605.10">
    <property type="entry name" value="Aldehyde Dehydrogenase, Chain A, domain 1"/>
    <property type="match status" value="1"/>
</dbReference>
<evidence type="ECO:0000256" key="7">
    <source>
        <dbReference type="ARBA" id="ARBA00043052"/>
    </source>
</evidence>
<feature type="non-terminal residue" evidence="11">
    <location>
        <position position="1"/>
    </location>
</feature>
<sequence length="307" mass="33513">VVRSGDLVSYTAEEGVRVLGEGKLLLSDSFPGNERNKYCLASKIAPALIAGNALVLKPPTQVCSRCSSYDTLLSPGGFPKGLISCVTARAQKLEIFSQCILGSTLYWRRYWHCHFKEAGMIPFNGTRGKDACIVLEDADLDLVAANIVKGGFSYSGQRCTAVKVVLDALVEKVNAKLAKLKVGPPEEDSDITPACYGCQRERSNILQEYKRKKSHLAVALDHVRPDMRMLGRALWSVIRIAQSRKYPPLQCQQFGLQGCVFTRDINKAIMIADAMETGTVQINSAPARGPDHSLPGLKDVASDLRGN</sequence>
<dbReference type="Gene3D" id="3.40.309.10">
    <property type="entry name" value="Aldehyde Dehydrogenase, Chain A, domain 2"/>
    <property type="match status" value="2"/>
</dbReference>
<dbReference type="InterPro" id="IPR016162">
    <property type="entry name" value="Ald_DH_N"/>
</dbReference>
<feature type="domain" description="Aldehyde dehydrogenase" evidence="10">
    <location>
        <begin position="253"/>
        <end position="298"/>
    </location>
</feature>
<evidence type="ECO:0000256" key="9">
    <source>
        <dbReference type="SAM" id="MobiDB-lite"/>
    </source>
</evidence>
<dbReference type="InterPro" id="IPR016161">
    <property type="entry name" value="Ald_DH/histidinol_DH"/>
</dbReference>
<evidence type="ECO:0000256" key="5">
    <source>
        <dbReference type="ARBA" id="ARBA00042470"/>
    </source>
</evidence>
<evidence type="ECO:0000256" key="6">
    <source>
        <dbReference type="ARBA" id="ARBA00042646"/>
    </source>
</evidence>
<dbReference type="PANTHER" id="PTHR42991:SF1">
    <property type="entry name" value="ALDEHYDE DEHYDROGENASE"/>
    <property type="match status" value="1"/>
</dbReference>
<dbReference type="STRING" id="4615.A0A199UR59"/>
<accession>A0A199UR59</accession>
<evidence type="ECO:0000256" key="1">
    <source>
        <dbReference type="ARBA" id="ARBA00009986"/>
    </source>
</evidence>
<dbReference type="PROSITE" id="PS00070">
    <property type="entry name" value="ALDEHYDE_DEHYDR_CYS"/>
    <property type="match status" value="1"/>
</dbReference>
<dbReference type="AlphaFoldDB" id="A0A199UR59"/>
<dbReference type="Pfam" id="PF00171">
    <property type="entry name" value="Aldedh"/>
    <property type="match status" value="3"/>
</dbReference>
<dbReference type="InterPro" id="IPR016160">
    <property type="entry name" value="Ald_DH_CS_CYS"/>
</dbReference>
<evidence type="ECO:0000256" key="2">
    <source>
        <dbReference type="ARBA" id="ARBA00023002"/>
    </source>
</evidence>
<dbReference type="SUPFAM" id="SSF53720">
    <property type="entry name" value="ALDH-like"/>
    <property type="match status" value="1"/>
</dbReference>
<dbReference type="PANTHER" id="PTHR42991">
    <property type="entry name" value="ALDEHYDE DEHYDROGENASE"/>
    <property type="match status" value="1"/>
</dbReference>